<dbReference type="InterPro" id="IPR050767">
    <property type="entry name" value="Sel1_AlgK"/>
</dbReference>
<evidence type="ECO:0000313" key="3">
    <source>
        <dbReference type="EMBL" id="ABO57418.1"/>
    </source>
</evidence>
<reference evidence="4" key="1">
    <citation type="submission" date="2007-03" db="EMBL/GenBank/DDBJ databases">
        <title>Complete sequence of chromosome 2 of Burkholderia vietnamiensis G4.</title>
        <authorList>
            <consortium name="US DOE Joint Genome Institute"/>
            <person name="Copeland A."/>
            <person name="Lucas S."/>
            <person name="Lapidus A."/>
            <person name="Barry K."/>
            <person name="Detter J.C."/>
            <person name="Glavina del Rio T."/>
            <person name="Hammon N."/>
            <person name="Israni S."/>
            <person name="Dalin E."/>
            <person name="Tice H."/>
            <person name="Pitluck S."/>
            <person name="Chain P."/>
            <person name="Malfatti S."/>
            <person name="Shin M."/>
            <person name="Vergez L."/>
            <person name="Schmutz J."/>
            <person name="Larimer F."/>
            <person name="Land M."/>
            <person name="Hauser L."/>
            <person name="Kyrpides N."/>
            <person name="Tiedje J."/>
            <person name="Richardson P."/>
        </authorList>
    </citation>
    <scope>NUCLEOTIDE SEQUENCE [LARGE SCALE GENOMIC DNA]</scope>
    <source>
        <strain evidence="4">G4 / LMG 22486</strain>
    </source>
</reference>
<evidence type="ECO:0000259" key="2">
    <source>
        <dbReference type="Pfam" id="PF19933"/>
    </source>
</evidence>
<dbReference type="Pfam" id="PF08238">
    <property type="entry name" value="Sel1"/>
    <property type="match status" value="2"/>
</dbReference>
<dbReference type="Pfam" id="PF19933">
    <property type="entry name" value="DUF6396"/>
    <property type="match status" value="1"/>
</dbReference>
<dbReference type="EMBL" id="CP000615">
    <property type="protein sequence ID" value="ABO57418.1"/>
    <property type="molecule type" value="Genomic_DNA"/>
</dbReference>
<dbReference type="PANTHER" id="PTHR11102">
    <property type="entry name" value="SEL-1-LIKE PROTEIN"/>
    <property type="match status" value="1"/>
</dbReference>
<evidence type="ECO:0000256" key="1">
    <source>
        <dbReference type="SAM" id="MobiDB-lite"/>
    </source>
</evidence>
<dbReference type="AlphaFoldDB" id="A4JMB5"/>
<organism evidence="3 4">
    <name type="scientific">Burkholderia vietnamiensis (strain G4 / LMG 22486)</name>
    <name type="common">Burkholderia cepacia (strain R1808)</name>
    <dbReference type="NCBI Taxonomy" id="269482"/>
    <lineage>
        <taxon>Bacteria</taxon>
        <taxon>Pseudomonadati</taxon>
        <taxon>Pseudomonadota</taxon>
        <taxon>Betaproteobacteria</taxon>
        <taxon>Burkholderiales</taxon>
        <taxon>Burkholderiaceae</taxon>
        <taxon>Burkholderia</taxon>
        <taxon>Burkholderia cepacia complex</taxon>
    </lineage>
</organism>
<dbReference type="KEGG" id="bvi:Bcep1808_4453"/>
<proteinExistence type="predicted"/>
<dbReference type="Proteomes" id="UP000002287">
    <property type="component" value="Chromosome 2"/>
</dbReference>
<evidence type="ECO:0000313" key="4">
    <source>
        <dbReference type="Proteomes" id="UP000002287"/>
    </source>
</evidence>
<sequence>MPSEADMNAVRAKLAFTCVHEVDHLPPLDPEADTLFKYALYLEKQEGPKNYDAAARYYRIAAAYGHFKANHNLQLLVSEGFAHSPDAPKETIDLVEQLITAGVAGGYYDMAHYLELGYGVKQDEKKALTYFRKAADLGSPEGQFRVGDLLSPRDRAPDIARKMIECATDQGYGKAANYLGIDLSTEKSYPAAVKAFQKGVRAGVAESAFALRHGFDTQPSDRVYFLGLSNDLERSRRYEAIWKFLNDNEDLNPKVPDIDKIVPLPPVKLPPWDGTFQWQKEQEAAKPPQKPSDQLVERLAREKNLDPTTGLPLVSAPKSTQEDRMPLGTAARTGEVCPQDGIWSVRHVSRVCLEATRYVSKGEIMPPLAVDNPRPLPGLDALLGMRVHSTDEVWRLESYDRRVL</sequence>
<dbReference type="InterPro" id="IPR006597">
    <property type="entry name" value="Sel1-like"/>
</dbReference>
<dbReference type="GO" id="GO:0036503">
    <property type="term" value="P:ERAD pathway"/>
    <property type="evidence" value="ECO:0007669"/>
    <property type="project" value="TreeGrafter"/>
</dbReference>
<accession>A4JMB5</accession>
<dbReference type="InterPro" id="IPR011990">
    <property type="entry name" value="TPR-like_helical_dom_sf"/>
</dbReference>
<dbReference type="SUPFAM" id="SSF81901">
    <property type="entry name" value="HCP-like"/>
    <property type="match status" value="1"/>
</dbReference>
<dbReference type="PANTHER" id="PTHR11102:SF147">
    <property type="entry name" value="SEL1L ADAPTOR SUBUNIT OF ERAD E3 UBIQUITIN LIGASE"/>
    <property type="match status" value="1"/>
</dbReference>
<dbReference type="Gene3D" id="1.25.40.10">
    <property type="entry name" value="Tetratricopeptide repeat domain"/>
    <property type="match status" value="1"/>
</dbReference>
<protein>
    <submittedName>
        <fullName evidence="3">Sel1 domain protein repeat-containing protein</fullName>
    </submittedName>
</protein>
<dbReference type="HOGENOM" id="CLU_033886_1_2_4"/>
<feature type="domain" description="DUF6396" evidence="2">
    <location>
        <begin position="207"/>
        <end position="313"/>
    </location>
</feature>
<dbReference type="SMART" id="SM00671">
    <property type="entry name" value="SEL1"/>
    <property type="match status" value="3"/>
</dbReference>
<name>A4JMB5_BURVG</name>
<feature type="region of interest" description="Disordered" evidence="1">
    <location>
        <begin position="306"/>
        <end position="325"/>
    </location>
</feature>
<dbReference type="eggNOG" id="COG0790">
    <property type="taxonomic scope" value="Bacteria"/>
</dbReference>
<dbReference type="InterPro" id="IPR045653">
    <property type="entry name" value="DUF6396"/>
</dbReference>
<gene>
    <name evidence="3" type="ordered locus">Bcep1808_4453</name>
</gene>